<evidence type="ECO:0000256" key="3">
    <source>
        <dbReference type="ARBA" id="ARBA00004906"/>
    </source>
</evidence>
<evidence type="ECO:0000256" key="4">
    <source>
        <dbReference type="ARBA" id="ARBA00012483"/>
    </source>
</evidence>
<protein>
    <recommendedName>
        <fullName evidence="4">RING-type E3 ubiquitin transferase</fullName>
        <ecNumber evidence="4">2.3.2.27</ecNumber>
    </recommendedName>
</protein>
<evidence type="ECO:0000313" key="12">
    <source>
        <dbReference type="EMBL" id="CAI0441424.1"/>
    </source>
</evidence>
<evidence type="ECO:0000313" key="13">
    <source>
        <dbReference type="Proteomes" id="UP001154282"/>
    </source>
</evidence>
<reference evidence="12" key="1">
    <citation type="submission" date="2022-08" db="EMBL/GenBank/DDBJ databases">
        <authorList>
            <person name="Gutierrez-Valencia J."/>
        </authorList>
    </citation>
    <scope>NUCLEOTIDE SEQUENCE</scope>
</reference>
<keyword evidence="8 10" id="KW-1133">Transmembrane helix</keyword>
<dbReference type="PANTHER" id="PTHR33389">
    <property type="entry name" value="FAMILY PROTEIN, PUTATIVE (DUF2921)-RELATED"/>
    <property type="match status" value="1"/>
</dbReference>
<keyword evidence="13" id="KW-1185">Reference proteome</keyword>
<feature type="domain" description="SWEET-like" evidence="11">
    <location>
        <begin position="1"/>
        <end position="74"/>
    </location>
</feature>
<gene>
    <name evidence="12" type="ORF">LITE_LOCUS26862</name>
</gene>
<evidence type="ECO:0000256" key="5">
    <source>
        <dbReference type="ARBA" id="ARBA00022679"/>
    </source>
</evidence>
<comment type="pathway">
    <text evidence="3">Protein modification; protein ubiquitination.</text>
</comment>
<dbReference type="Pfam" id="PF11145">
    <property type="entry name" value="DUF2921"/>
    <property type="match status" value="1"/>
</dbReference>
<proteinExistence type="predicted"/>
<keyword evidence="5" id="KW-0808">Transferase</keyword>
<comment type="catalytic activity">
    <reaction evidence="1">
        <text>S-ubiquitinyl-[E2 ubiquitin-conjugating enzyme]-L-cysteine + [acceptor protein]-L-lysine = [E2 ubiquitin-conjugating enzyme]-L-cysteine + N(6)-ubiquitinyl-[acceptor protein]-L-lysine.</text>
        <dbReference type="EC" id="2.3.2.27"/>
    </reaction>
</comment>
<keyword evidence="9 10" id="KW-0472">Membrane</keyword>
<name>A0AAV0M5U6_9ROSI</name>
<dbReference type="PANTHER" id="PTHR33389:SF22">
    <property type="entry name" value="FAMILY PROTEIN, PUTATIVE (DUF2921)-RELATED"/>
    <property type="match status" value="1"/>
</dbReference>
<dbReference type="EC" id="2.3.2.27" evidence="4"/>
<evidence type="ECO:0000256" key="1">
    <source>
        <dbReference type="ARBA" id="ARBA00000900"/>
    </source>
</evidence>
<evidence type="ECO:0000259" key="11">
    <source>
        <dbReference type="Pfam" id="PF11145"/>
    </source>
</evidence>
<evidence type="ECO:0000256" key="10">
    <source>
        <dbReference type="SAM" id="Phobius"/>
    </source>
</evidence>
<accession>A0AAV0M5U6</accession>
<evidence type="ECO:0000256" key="2">
    <source>
        <dbReference type="ARBA" id="ARBA00004127"/>
    </source>
</evidence>
<sequence length="97" mass="11247">MGTTIVRLLPHAYDLYRAHSSSWYLDLSYIYANHRQDFYSTSWNIIIPIGGLLFAAIIYSQQRFGGRCILPKRFRASSGYEKVPTINSEEMTTYSQQ</sequence>
<evidence type="ECO:0000256" key="7">
    <source>
        <dbReference type="ARBA" id="ARBA00022786"/>
    </source>
</evidence>
<keyword evidence="6 10" id="KW-0812">Transmembrane</keyword>
<dbReference type="GO" id="GO:0012505">
    <property type="term" value="C:endomembrane system"/>
    <property type="evidence" value="ECO:0007669"/>
    <property type="project" value="UniProtKB-SubCell"/>
</dbReference>
<dbReference type="EMBL" id="CAMGYJ010000007">
    <property type="protein sequence ID" value="CAI0441424.1"/>
    <property type="molecule type" value="Genomic_DNA"/>
</dbReference>
<dbReference type="Proteomes" id="UP001154282">
    <property type="component" value="Unassembled WGS sequence"/>
</dbReference>
<evidence type="ECO:0000256" key="9">
    <source>
        <dbReference type="ARBA" id="ARBA00023136"/>
    </source>
</evidence>
<evidence type="ECO:0000256" key="8">
    <source>
        <dbReference type="ARBA" id="ARBA00022989"/>
    </source>
</evidence>
<comment type="subcellular location">
    <subcellularLocation>
        <location evidence="2">Endomembrane system</location>
        <topology evidence="2">Multi-pass membrane protein</topology>
    </subcellularLocation>
</comment>
<evidence type="ECO:0000256" key="6">
    <source>
        <dbReference type="ARBA" id="ARBA00022692"/>
    </source>
</evidence>
<dbReference type="InterPro" id="IPR021319">
    <property type="entry name" value="DUF2921"/>
</dbReference>
<dbReference type="AlphaFoldDB" id="A0AAV0M5U6"/>
<dbReference type="GO" id="GO:0061630">
    <property type="term" value="F:ubiquitin protein ligase activity"/>
    <property type="evidence" value="ECO:0007669"/>
    <property type="project" value="UniProtKB-EC"/>
</dbReference>
<feature type="transmembrane region" description="Helical" evidence="10">
    <location>
        <begin position="41"/>
        <end position="59"/>
    </location>
</feature>
<keyword evidence="7" id="KW-0833">Ubl conjugation pathway</keyword>
<comment type="caution">
    <text evidence="12">The sequence shown here is derived from an EMBL/GenBank/DDBJ whole genome shotgun (WGS) entry which is preliminary data.</text>
</comment>
<organism evidence="12 13">
    <name type="scientific">Linum tenue</name>
    <dbReference type="NCBI Taxonomy" id="586396"/>
    <lineage>
        <taxon>Eukaryota</taxon>
        <taxon>Viridiplantae</taxon>
        <taxon>Streptophyta</taxon>
        <taxon>Embryophyta</taxon>
        <taxon>Tracheophyta</taxon>
        <taxon>Spermatophyta</taxon>
        <taxon>Magnoliopsida</taxon>
        <taxon>eudicotyledons</taxon>
        <taxon>Gunneridae</taxon>
        <taxon>Pentapetalae</taxon>
        <taxon>rosids</taxon>
        <taxon>fabids</taxon>
        <taxon>Malpighiales</taxon>
        <taxon>Linaceae</taxon>
        <taxon>Linum</taxon>
    </lineage>
</organism>